<dbReference type="AlphaFoldDB" id="A0A9X0D092"/>
<proteinExistence type="predicted"/>
<accession>A0A9X0D092</accession>
<name>A0A9X0D092_9CNID</name>
<dbReference type="Proteomes" id="UP001163046">
    <property type="component" value="Unassembled WGS sequence"/>
</dbReference>
<feature type="chain" id="PRO_5040900107" evidence="1">
    <location>
        <begin position="20"/>
        <end position="477"/>
    </location>
</feature>
<evidence type="ECO:0000313" key="2">
    <source>
        <dbReference type="EMBL" id="KAJ7382001.1"/>
    </source>
</evidence>
<keyword evidence="3" id="KW-1185">Reference proteome</keyword>
<keyword evidence="1" id="KW-0732">Signal</keyword>
<organism evidence="2 3">
    <name type="scientific">Desmophyllum pertusum</name>
    <dbReference type="NCBI Taxonomy" id="174260"/>
    <lineage>
        <taxon>Eukaryota</taxon>
        <taxon>Metazoa</taxon>
        <taxon>Cnidaria</taxon>
        <taxon>Anthozoa</taxon>
        <taxon>Hexacorallia</taxon>
        <taxon>Scleractinia</taxon>
        <taxon>Caryophylliina</taxon>
        <taxon>Caryophylliidae</taxon>
        <taxon>Desmophyllum</taxon>
    </lineage>
</organism>
<sequence length="477" mass="53860">MKTIMCILVFMLVHGRAVCDELYPISIFKDIAQDQNDYVNDDIEPPQGKSVVASPDVNWIINDIVVPYGFKKHKTKNEWESQPTFEGFLGTTKFNADGTNAEEFFKENNDWNTLKAKRTCLDLLYITAARYVLVTNILYEQSSAATFGKTSEAVFDTNIYAFTLEFALPFLFAKLPPAFVDGLEKKEDTVHFKMQELASAYYKVFKYDENNFFNTLVDGAKKVMGAAVPPVHLDKLNAWLKVFESLPVKLRVQDFSNGQALRTSHNAKYQELVGTMSKKGGYDETLLGTLARALMYAAEAYHTRGAIRHVVGGTQMKVVDMSPRSEKLSMNDLWVSMIENWGETNKEYSHCKTAPLVKCFLKMSKYMWRVFNAMRMINTRTAATGQSPPPIRFGQELGDPEALARMWLQYKKKGDTEIPSQIGPIKSFLTQFGCNQAVQNVNQPLPVACLTKMNDKVNDYNVKLAALAVVKPPKKGK</sequence>
<reference evidence="2" key="1">
    <citation type="submission" date="2023-01" db="EMBL/GenBank/DDBJ databases">
        <title>Genome assembly of the deep-sea coral Lophelia pertusa.</title>
        <authorList>
            <person name="Herrera S."/>
            <person name="Cordes E."/>
        </authorList>
    </citation>
    <scope>NUCLEOTIDE SEQUENCE</scope>
    <source>
        <strain evidence="2">USNM1676648</strain>
        <tissue evidence="2">Polyp</tissue>
    </source>
</reference>
<gene>
    <name evidence="2" type="ORF">OS493_037760</name>
</gene>
<protein>
    <submittedName>
        <fullName evidence="2">Uncharacterized protein</fullName>
    </submittedName>
</protein>
<dbReference type="EMBL" id="MU825949">
    <property type="protein sequence ID" value="KAJ7382001.1"/>
    <property type="molecule type" value="Genomic_DNA"/>
</dbReference>
<evidence type="ECO:0000313" key="3">
    <source>
        <dbReference type="Proteomes" id="UP001163046"/>
    </source>
</evidence>
<evidence type="ECO:0000256" key="1">
    <source>
        <dbReference type="SAM" id="SignalP"/>
    </source>
</evidence>
<comment type="caution">
    <text evidence="2">The sequence shown here is derived from an EMBL/GenBank/DDBJ whole genome shotgun (WGS) entry which is preliminary data.</text>
</comment>
<feature type="signal peptide" evidence="1">
    <location>
        <begin position="1"/>
        <end position="19"/>
    </location>
</feature>
<dbReference type="OrthoDB" id="5958230at2759"/>